<dbReference type="AlphaFoldDB" id="A0AAD6ZI98"/>
<comment type="caution">
    <text evidence="2">The sequence shown here is derived from an EMBL/GenBank/DDBJ whole genome shotgun (WGS) entry which is preliminary data.</text>
</comment>
<evidence type="ECO:0000313" key="3">
    <source>
        <dbReference type="Proteomes" id="UP001218218"/>
    </source>
</evidence>
<gene>
    <name evidence="2" type="ORF">DFH08DRAFT_941344</name>
</gene>
<protein>
    <submittedName>
        <fullName evidence="2">Uncharacterized protein</fullName>
    </submittedName>
</protein>
<name>A0AAD6ZI98_9AGAR</name>
<organism evidence="2 3">
    <name type="scientific">Mycena albidolilacea</name>
    <dbReference type="NCBI Taxonomy" id="1033008"/>
    <lineage>
        <taxon>Eukaryota</taxon>
        <taxon>Fungi</taxon>
        <taxon>Dikarya</taxon>
        <taxon>Basidiomycota</taxon>
        <taxon>Agaricomycotina</taxon>
        <taxon>Agaricomycetes</taxon>
        <taxon>Agaricomycetidae</taxon>
        <taxon>Agaricales</taxon>
        <taxon>Marasmiineae</taxon>
        <taxon>Mycenaceae</taxon>
        <taxon>Mycena</taxon>
    </lineage>
</organism>
<sequence length="585" mass="61742">MPAVPFLACCSLPPSLVSTAFSCSAPLRRLPSSGDPILKPTPARRCTSRPASIFLFRTRSARLSHHKATETRIDIDPPHDAPRHRTGTGPRASDIGAACDEQGADAGVQAMRFGAARCDSMRRDMVPLLASGSAAAWGGLGAGGAACGVRESRRVAGRAGTGKGGAVGRCPILCCADVSRSGGGGGGDGAAEVGVSGGAEDGCAAVESRPEAGTGTRGWMGAQDKPCGGGGEGRGVAGGGGRGVIPEERIGFLLLTAQSNRLAWLKPLLSPSASQSPYHSPERGLHSRQLHFLKRLIPSRPIAPHCAPSHRGGAGHRVGAHQIAVPYGDGDGIDTGSPLGPDSDGTLRTWSLRPQVEAELQGRGYRDPESWASRHRLESEARCEQKEGVDAPEHGARITITCDREVDANRGWPTSRSLNLASRAWTAWLVAWRDLCSLTLRPRTQTSPTGLAEWLAPNHSTISLLTLSVSLTSVPSGWPRGGIFGYSLVCLPELFSVSPRFSPFSCLAKTAEEPTEPHMFNYISKAGIGSLYQDASKEILAYYELICTSYAQVIRPTSQGQTCDSNITNIVENYFWIIVVGVIGE</sequence>
<evidence type="ECO:0000313" key="2">
    <source>
        <dbReference type="EMBL" id="KAJ7323845.1"/>
    </source>
</evidence>
<dbReference type="EMBL" id="JARIHO010000045">
    <property type="protein sequence ID" value="KAJ7323845.1"/>
    <property type="molecule type" value="Genomic_DNA"/>
</dbReference>
<keyword evidence="3" id="KW-1185">Reference proteome</keyword>
<reference evidence="2" key="1">
    <citation type="submission" date="2023-03" db="EMBL/GenBank/DDBJ databases">
        <title>Massive genome expansion in bonnet fungi (Mycena s.s.) driven by repeated elements and novel gene families across ecological guilds.</title>
        <authorList>
            <consortium name="Lawrence Berkeley National Laboratory"/>
            <person name="Harder C.B."/>
            <person name="Miyauchi S."/>
            <person name="Viragh M."/>
            <person name="Kuo A."/>
            <person name="Thoen E."/>
            <person name="Andreopoulos B."/>
            <person name="Lu D."/>
            <person name="Skrede I."/>
            <person name="Drula E."/>
            <person name="Henrissat B."/>
            <person name="Morin E."/>
            <person name="Kohler A."/>
            <person name="Barry K."/>
            <person name="LaButti K."/>
            <person name="Morin E."/>
            <person name="Salamov A."/>
            <person name="Lipzen A."/>
            <person name="Mereny Z."/>
            <person name="Hegedus B."/>
            <person name="Baldrian P."/>
            <person name="Stursova M."/>
            <person name="Weitz H."/>
            <person name="Taylor A."/>
            <person name="Grigoriev I.V."/>
            <person name="Nagy L.G."/>
            <person name="Martin F."/>
            <person name="Kauserud H."/>
        </authorList>
    </citation>
    <scope>NUCLEOTIDE SEQUENCE</scope>
    <source>
        <strain evidence="2">CBHHK002</strain>
    </source>
</reference>
<evidence type="ECO:0000256" key="1">
    <source>
        <dbReference type="SAM" id="MobiDB-lite"/>
    </source>
</evidence>
<accession>A0AAD6ZI98</accession>
<feature type="region of interest" description="Disordered" evidence="1">
    <location>
        <begin position="73"/>
        <end position="97"/>
    </location>
</feature>
<feature type="compositionally biased region" description="Basic and acidic residues" evidence="1">
    <location>
        <begin position="73"/>
        <end position="83"/>
    </location>
</feature>
<proteinExistence type="predicted"/>
<dbReference type="Proteomes" id="UP001218218">
    <property type="component" value="Unassembled WGS sequence"/>
</dbReference>